<dbReference type="RefSeq" id="WP_190548557.1">
    <property type="nucleotide sequence ID" value="NZ_CAWPNP010000099.1"/>
</dbReference>
<proteinExistence type="predicted"/>
<gene>
    <name evidence="1" type="ORF">H6G08_26680</name>
</gene>
<organism evidence="1 2">
    <name type="scientific">Calothrix anomala FACHB-343</name>
    <dbReference type="NCBI Taxonomy" id="2692894"/>
    <lineage>
        <taxon>Bacteria</taxon>
        <taxon>Bacillati</taxon>
        <taxon>Cyanobacteriota</taxon>
        <taxon>Cyanophyceae</taxon>
        <taxon>Nostocales</taxon>
        <taxon>Calotrichaceae</taxon>
        <taxon>Calothrix</taxon>
    </lineage>
</organism>
<accession>A0ABR8B507</accession>
<name>A0ABR8B507_9CYAN</name>
<evidence type="ECO:0000313" key="1">
    <source>
        <dbReference type="EMBL" id="MBD2228031.1"/>
    </source>
</evidence>
<comment type="caution">
    <text evidence="1">The sequence shown here is derived from an EMBL/GenBank/DDBJ whole genome shotgun (WGS) entry which is preliminary data.</text>
</comment>
<dbReference type="EMBL" id="JACJQG010000057">
    <property type="protein sequence ID" value="MBD2228031.1"/>
    <property type="molecule type" value="Genomic_DNA"/>
</dbReference>
<evidence type="ECO:0000313" key="2">
    <source>
        <dbReference type="Proteomes" id="UP000647273"/>
    </source>
</evidence>
<reference evidence="1 2" key="1">
    <citation type="journal article" date="2020" name="ISME J.">
        <title>Comparative genomics reveals insights into cyanobacterial evolution and habitat adaptation.</title>
        <authorList>
            <person name="Chen M.Y."/>
            <person name="Teng W.K."/>
            <person name="Zhao L."/>
            <person name="Hu C.X."/>
            <person name="Zhou Y.K."/>
            <person name="Han B.P."/>
            <person name="Song L.R."/>
            <person name="Shu W.S."/>
        </authorList>
    </citation>
    <scope>NUCLEOTIDE SEQUENCE [LARGE SCALE GENOMIC DNA]</scope>
    <source>
        <strain evidence="1 2">FACHB-343</strain>
    </source>
</reference>
<protein>
    <recommendedName>
        <fullName evidence="3">Terminase small subunit</fullName>
    </recommendedName>
</protein>
<keyword evidence="2" id="KW-1185">Reference proteome</keyword>
<evidence type="ECO:0008006" key="3">
    <source>
        <dbReference type="Google" id="ProtNLM"/>
    </source>
</evidence>
<sequence length="171" mass="19488">MPFFMTAHLNQQHKDYLILLLISNPTLSNGQIKKEFNERFPGQSLTDKQIIYLKQKEGLAFKFFTDNSTLAIEKALEIGLLRYSHKLARLKVLERVVDLGLNGYIEQVQTSKGTVVDLHKVNLPVVVQAVKSIKEEMDELNINNESNYEINITLTDPIEIEGEDDDESLSP</sequence>
<dbReference type="Proteomes" id="UP000647273">
    <property type="component" value="Unassembled WGS sequence"/>
</dbReference>